<evidence type="ECO:0000313" key="9">
    <source>
        <dbReference type="Proteomes" id="UP000075903"/>
    </source>
</evidence>
<name>A0A182USE0_ANOME</name>
<evidence type="ECO:0000313" key="8">
    <source>
        <dbReference type="EnsemblMetazoa" id="AMEM002814-PA"/>
    </source>
</evidence>
<dbReference type="EnsemblMetazoa" id="AMEM002814-RA">
    <property type="protein sequence ID" value="AMEM002814-PA"/>
    <property type="gene ID" value="AMEM002814"/>
</dbReference>
<keyword evidence="4" id="KW-1015">Disulfide bond</keyword>
<dbReference type="InterPro" id="IPR001314">
    <property type="entry name" value="Peptidase_S1A"/>
</dbReference>
<evidence type="ECO:0000256" key="5">
    <source>
        <dbReference type="ARBA" id="ARBA00024195"/>
    </source>
</evidence>
<evidence type="ECO:0000256" key="1">
    <source>
        <dbReference type="ARBA" id="ARBA00022670"/>
    </source>
</evidence>
<keyword evidence="3 6" id="KW-0720">Serine protease</keyword>
<reference evidence="8" key="1">
    <citation type="submission" date="2020-05" db="UniProtKB">
        <authorList>
            <consortium name="EnsemblMetazoa"/>
        </authorList>
    </citation>
    <scope>IDENTIFICATION</scope>
    <source>
        <strain evidence="8">MAF</strain>
    </source>
</reference>
<dbReference type="Gene3D" id="2.40.10.10">
    <property type="entry name" value="Trypsin-like serine proteases"/>
    <property type="match status" value="1"/>
</dbReference>
<keyword evidence="2 6" id="KW-0378">Hydrolase</keyword>
<protein>
    <recommendedName>
        <fullName evidence="7">Peptidase S1 domain-containing protein</fullName>
    </recommendedName>
</protein>
<dbReference type="InterPro" id="IPR009003">
    <property type="entry name" value="Peptidase_S1_PA"/>
</dbReference>
<dbReference type="AlphaFoldDB" id="A0A182USE0"/>
<proteinExistence type="inferred from homology"/>
<dbReference type="GeneID" id="121593637"/>
<dbReference type="InterPro" id="IPR001254">
    <property type="entry name" value="Trypsin_dom"/>
</dbReference>
<dbReference type="KEGG" id="amer:121593637"/>
<keyword evidence="9" id="KW-1185">Reference proteome</keyword>
<sequence>MQAVALGSLAYKGTSQSRLCRVDAVFAEPQRVCAKMKAALLVTLAVVAAASAEWIDIDWSRVKPIDQFDHYWQRLPAELQFLRHARPSQRIVNGQEAVPGQFPYQIALLSNFAAGGGLCGGTIITNTFILTAAHCVVDGAGALATDGTAILGAHNRTATEPTQQRIGFVREGVFVHPSYSATLIRNDIATVRLNSPAVFNERVQPIELPARSDSRTFAGMIGTASGFGRTSDALPGASHVVMYTSNPVMTNADCVSAWNIILVSDQNVCLDATGGRSVCNGDSGGPLTVQDGGESLEIGIASFVSAQGCASGIPSVWVRISFYRDFIEQNSDYVFRA</sequence>
<dbReference type="PANTHER" id="PTHR24250">
    <property type="entry name" value="CHYMOTRYPSIN-RELATED"/>
    <property type="match status" value="1"/>
</dbReference>
<dbReference type="Proteomes" id="UP000075903">
    <property type="component" value="Unassembled WGS sequence"/>
</dbReference>
<comment type="similarity">
    <text evidence="5">Belongs to the peptidase S1 family. CLIP subfamily.</text>
</comment>
<dbReference type="STRING" id="30066.A0A182USE0"/>
<dbReference type="VEuPathDB" id="VectorBase:AMEM21_012075"/>
<dbReference type="PANTHER" id="PTHR24250:SF50">
    <property type="entry name" value="PEPTIDASE S1 DOMAIN-CONTAINING PROTEIN"/>
    <property type="match status" value="1"/>
</dbReference>
<evidence type="ECO:0000259" key="7">
    <source>
        <dbReference type="PROSITE" id="PS50240"/>
    </source>
</evidence>
<evidence type="ECO:0000256" key="6">
    <source>
        <dbReference type="RuleBase" id="RU363034"/>
    </source>
</evidence>
<dbReference type="InterPro" id="IPR033116">
    <property type="entry name" value="TRYPSIN_SER"/>
</dbReference>
<dbReference type="SUPFAM" id="SSF50494">
    <property type="entry name" value="Trypsin-like serine proteases"/>
    <property type="match status" value="1"/>
</dbReference>
<dbReference type="FunFam" id="2.40.10.10:FF:000034">
    <property type="entry name" value="Eupolytin"/>
    <property type="match status" value="1"/>
</dbReference>
<dbReference type="PROSITE" id="PS00134">
    <property type="entry name" value="TRYPSIN_HIS"/>
    <property type="match status" value="1"/>
</dbReference>
<dbReference type="RefSeq" id="XP_041772129.1">
    <property type="nucleotide sequence ID" value="XM_041916195.1"/>
</dbReference>
<dbReference type="Pfam" id="PF00089">
    <property type="entry name" value="Trypsin"/>
    <property type="match status" value="1"/>
</dbReference>
<keyword evidence="1 6" id="KW-0645">Protease</keyword>
<evidence type="ECO:0000256" key="2">
    <source>
        <dbReference type="ARBA" id="ARBA00022801"/>
    </source>
</evidence>
<dbReference type="CDD" id="cd00190">
    <property type="entry name" value="Tryp_SPc"/>
    <property type="match status" value="1"/>
</dbReference>
<evidence type="ECO:0000256" key="4">
    <source>
        <dbReference type="ARBA" id="ARBA00023157"/>
    </source>
</evidence>
<dbReference type="PRINTS" id="PR00722">
    <property type="entry name" value="CHYMOTRYPSIN"/>
</dbReference>
<dbReference type="VEuPathDB" id="VectorBase:AMEM002814"/>
<evidence type="ECO:0000256" key="3">
    <source>
        <dbReference type="ARBA" id="ARBA00022825"/>
    </source>
</evidence>
<dbReference type="PROSITE" id="PS00135">
    <property type="entry name" value="TRYPSIN_SER"/>
    <property type="match status" value="1"/>
</dbReference>
<dbReference type="SMART" id="SM00020">
    <property type="entry name" value="Tryp_SPc"/>
    <property type="match status" value="1"/>
</dbReference>
<dbReference type="InterPro" id="IPR043504">
    <property type="entry name" value="Peptidase_S1_PA_chymotrypsin"/>
</dbReference>
<accession>A0A182USE0</accession>
<dbReference type="GO" id="GO:0004252">
    <property type="term" value="F:serine-type endopeptidase activity"/>
    <property type="evidence" value="ECO:0007669"/>
    <property type="project" value="InterPro"/>
</dbReference>
<feature type="domain" description="Peptidase S1" evidence="7">
    <location>
        <begin position="91"/>
        <end position="332"/>
    </location>
</feature>
<dbReference type="GO" id="GO:0006508">
    <property type="term" value="P:proteolysis"/>
    <property type="evidence" value="ECO:0007669"/>
    <property type="project" value="UniProtKB-KW"/>
</dbReference>
<dbReference type="InterPro" id="IPR018114">
    <property type="entry name" value="TRYPSIN_HIS"/>
</dbReference>
<dbReference type="PROSITE" id="PS50240">
    <property type="entry name" value="TRYPSIN_DOM"/>
    <property type="match status" value="1"/>
</dbReference>
<organism evidence="8 9">
    <name type="scientific">Anopheles merus</name>
    <name type="common">Mosquito</name>
    <dbReference type="NCBI Taxonomy" id="30066"/>
    <lineage>
        <taxon>Eukaryota</taxon>
        <taxon>Metazoa</taxon>
        <taxon>Ecdysozoa</taxon>
        <taxon>Arthropoda</taxon>
        <taxon>Hexapoda</taxon>
        <taxon>Insecta</taxon>
        <taxon>Pterygota</taxon>
        <taxon>Neoptera</taxon>
        <taxon>Endopterygota</taxon>
        <taxon>Diptera</taxon>
        <taxon>Nematocera</taxon>
        <taxon>Culicoidea</taxon>
        <taxon>Culicidae</taxon>
        <taxon>Anophelinae</taxon>
        <taxon>Anopheles</taxon>
    </lineage>
</organism>